<dbReference type="Proteomes" id="UP000188318">
    <property type="component" value="Unassembled WGS sequence"/>
</dbReference>
<feature type="transmembrane region" description="Helical" evidence="2">
    <location>
        <begin position="39"/>
        <end position="60"/>
    </location>
</feature>
<dbReference type="EMBL" id="KV907496">
    <property type="protein sequence ID" value="OOF98034.1"/>
    <property type="molecule type" value="Genomic_DNA"/>
</dbReference>
<proteinExistence type="predicted"/>
<feature type="transmembrane region" description="Helical" evidence="2">
    <location>
        <begin position="109"/>
        <end position="129"/>
    </location>
</feature>
<evidence type="ECO:0000256" key="2">
    <source>
        <dbReference type="SAM" id="Phobius"/>
    </source>
</evidence>
<feature type="region of interest" description="Disordered" evidence="1">
    <location>
        <begin position="260"/>
        <end position="290"/>
    </location>
</feature>
<dbReference type="VEuPathDB" id="FungiDB:ASPCADRAFT_128214"/>
<gene>
    <name evidence="4" type="ORF">ASPCADRAFT_128214</name>
</gene>
<evidence type="ECO:0000313" key="4">
    <source>
        <dbReference type="EMBL" id="OOF98034.1"/>
    </source>
</evidence>
<evidence type="ECO:0000259" key="3">
    <source>
        <dbReference type="Pfam" id="PF24800"/>
    </source>
</evidence>
<evidence type="ECO:0000256" key="1">
    <source>
        <dbReference type="SAM" id="MobiDB-lite"/>
    </source>
</evidence>
<feature type="transmembrane region" description="Helical" evidence="2">
    <location>
        <begin position="66"/>
        <end position="88"/>
    </location>
</feature>
<feature type="compositionally biased region" description="Basic residues" evidence="1">
    <location>
        <begin position="275"/>
        <end position="287"/>
    </location>
</feature>
<dbReference type="PANTHER" id="PTHR42109:SF2">
    <property type="entry name" value="INTEGRAL MEMBRANE PROTEIN"/>
    <property type="match status" value="1"/>
</dbReference>
<dbReference type="STRING" id="602072.A0A1R3RU70"/>
<keyword evidence="2" id="KW-1133">Transmembrane helix</keyword>
<feature type="transmembrane region" description="Helical" evidence="2">
    <location>
        <begin position="219"/>
        <end position="243"/>
    </location>
</feature>
<feature type="transmembrane region" description="Helical" evidence="2">
    <location>
        <begin position="179"/>
        <end position="199"/>
    </location>
</feature>
<organism evidence="4 5">
    <name type="scientific">Aspergillus carbonarius (strain ITEM 5010)</name>
    <dbReference type="NCBI Taxonomy" id="602072"/>
    <lineage>
        <taxon>Eukaryota</taxon>
        <taxon>Fungi</taxon>
        <taxon>Dikarya</taxon>
        <taxon>Ascomycota</taxon>
        <taxon>Pezizomycotina</taxon>
        <taxon>Eurotiomycetes</taxon>
        <taxon>Eurotiomycetidae</taxon>
        <taxon>Eurotiales</taxon>
        <taxon>Aspergillaceae</taxon>
        <taxon>Aspergillus</taxon>
        <taxon>Aspergillus subgen. Circumdati</taxon>
    </lineage>
</organism>
<dbReference type="OrthoDB" id="2560628at2759"/>
<feature type="domain" description="DUF7702" evidence="3">
    <location>
        <begin position="3"/>
        <end position="241"/>
    </location>
</feature>
<reference evidence="5" key="1">
    <citation type="journal article" date="2017" name="Genome Biol.">
        <title>Comparative genomics reveals high biological diversity and specific adaptations in the industrially and medically important fungal genus Aspergillus.</title>
        <authorList>
            <person name="de Vries R.P."/>
            <person name="Riley R."/>
            <person name="Wiebenga A."/>
            <person name="Aguilar-Osorio G."/>
            <person name="Amillis S."/>
            <person name="Uchima C.A."/>
            <person name="Anderluh G."/>
            <person name="Asadollahi M."/>
            <person name="Askin M."/>
            <person name="Barry K."/>
            <person name="Battaglia E."/>
            <person name="Bayram O."/>
            <person name="Benocci T."/>
            <person name="Braus-Stromeyer S.A."/>
            <person name="Caldana C."/>
            <person name="Canovas D."/>
            <person name="Cerqueira G.C."/>
            <person name="Chen F."/>
            <person name="Chen W."/>
            <person name="Choi C."/>
            <person name="Clum A."/>
            <person name="Dos Santos R.A."/>
            <person name="Damasio A.R."/>
            <person name="Diallinas G."/>
            <person name="Emri T."/>
            <person name="Fekete E."/>
            <person name="Flipphi M."/>
            <person name="Freyberg S."/>
            <person name="Gallo A."/>
            <person name="Gournas C."/>
            <person name="Habgood R."/>
            <person name="Hainaut M."/>
            <person name="Harispe M.L."/>
            <person name="Henrissat B."/>
            <person name="Hilden K.S."/>
            <person name="Hope R."/>
            <person name="Hossain A."/>
            <person name="Karabika E."/>
            <person name="Karaffa L."/>
            <person name="Karanyi Z."/>
            <person name="Krasevec N."/>
            <person name="Kuo A."/>
            <person name="Kusch H."/>
            <person name="LaButti K."/>
            <person name="Lagendijk E.L."/>
            <person name="Lapidus A."/>
            <person name="Levasseur A."/>
            <person name="Lindquist E."/>
            <person name="Lipzen A."/>
            <person name="Logrieco A.F."/>
            <person name="MacCabe A."/>
            <person name="Maekelae M.R."/>
            <person name="Malavazi I."/>
            <person name="Melin P."/>
            <person name="Meyer V."/>
            <person name="Mielnichuk N."/>
            <person name="Miskei M."/>
            <person name="Molnar A.P."/>
            <person name="Mule G."/>
            <person name="Ngan C.Y."/>
            <person name="Orejas M."/>
            <person name="Orosz E."/>
            <person name="Ouedraogo J.P."/>
            <person name="Overkamp K.M."/>
            <person name="Park H.-S."/>
            <person name="Perrone G."/>
            <person name="Piumi F."/>
            <person name="Punt P.J."/>
            <person name="Ram A.F."/>
            <person name="Ramon A."/>
            <person name="Rauscher S."/>
            <person name="Record E."/>
            <person name="Riano-Pachon D.M."/>
            <person name="Robert V."/>
            <person name="Roehrig J."/>
            <person name="Ruller R."/>
            <person name="Salamov A."/>
            <person name="Salih N.S."/>
            <person name="Samson R.A."/>
            <person name="Sandor E."/>
            <person name="Sanguinetti M."/>
            <person name="Schuetze T."/>
            <person name="Sepcic K."/>
            <person name="Shelest E."/>
            <person name="Sherlock G."/>
            <person name="Sophianopoulou V."/>
            <person name="Squina F.M."/>
            <person name="Sun H."/>
            <person name="Susca A."/>
            <person name="Todd R.B."/>
            <person name="Tsang A."/>
            <person name="Unkles S.E."/>
            <person name="van de Wiele N."/>
            <person name="van Rossen-Uffink D."/>
            <person name="Oliveira J.V."/>
            <person name="Vesth T.C."/>
            <person name="Visser J."/>
            <person name="Yu J.-H."/>
            <person name="Zhou M."/>
            <person name="Andersen M.R."/>
            <person name="Archer D.B."/>
            <person name="Baker S.E."/>
            <person name="Benoit I."/>
            <person name="Brakhage A.A."/>
            <person name="Braus G.H."/>
            <person name="Fischer R."/>
            <person name="Frisvad J.C."/>
            <person name="Goldman G.H."/>
            <person name="Houbraken J."/>
            <person name="Oakley B."/>
            <person name="Pocsi I."/>
            <person name="Scazzocchio C."/>
            <person name="Seiboth B."/>
            <person name="vanKuyk P.A."/>
            <person name="Wortman J."/>
            <person name="Dyer P.S."/>
            <person name="Grigoriev I.V."/>
        </authorList>
    </citation>
    <scope>NUCLEOTIDE SEQUENCE [LARGE SCALE GENOMIC DNA]</scope>
    <source>
        <strain evidence="5">ITEM 5010</strain>
    </source>
</reference>
<sequence>MAVNYRHGLSILELIVYFPALFISLWMGFRHGFQRSSGWVLLVIFSLARIIGSCCYLATISHPATINLYIAWGVCTSIGLAPLTSTCLALLSRANDSIERKTGRGVHPLLFRLLGLITLVGMILCIVGSTKSTNLTDIVNSSEAKIGDVLYLVAWVGLCAMLLLIGSKYQSIEDGEHRLLLAVGISVPLLLIRLIYSLLSVFTHRSTFNMFTGNVTVMLFMAVLEEIVIVVICLGVGVTLAALPRPAEYEACDMPAQMGSALESQQSPEEMYNNNKRRQRRQNKRRGGPITQLVRLGIDKINHRGAE</sequence>
<keyword evidence="5" id="KW-1185">Reference proteome</keyword>
<dbReference type="OMA" id="LCKTHGF"/>
<keyword evidence="2" id="KW-0472">Membrane</keyword>
<accession>A0A1R3RU70</accession>
<feature type="transmembrane region" description="Helical" evidence="2">
    <location>
        <begin position="6"/>
        <end position="27"/>
    </location>
</feature>
<feature type="transmembrane region" description="Helical" evidence="2">
    <location>
        <begin position="149"/>
        <end position="167"/>
    </location>
</feature>
<dbReference type="Pfam" id="PF24800">
    <property type="entry name" value="DUF7702"/>
    <property type="match status" value="1"/>
</dbReference>
<keyword evidence="2" id="KW-0812">Transmembrane</keyword>
<dbReference type="AlphaFoldDB" id="A0A1R3RU70"/>
<dbReference type="PANTHER" id="PTHR42109">
    <property type="entry name" value="UNPLACED GENOMIC SCAFFOLD UM_SCAF_CONTIG_1.265, WHOLE GENOME SHOTGUN SEQUENCE"/>
    <property type="match status" value="1"/>
</dbReference>
<name>A0A1R3RU70_ASPC5</name>
<protein>
    <recommendedName>
        <fullName evidence="3">DUF7702 domain-containing protein</fullName>
    </recommendedName>
</protein>
<evidence type="ECO:0000313" key="5">
    <source>
        <dbReference type="Proteomes" id="UP000188318"/>
    </source>
</evidence>
<dbReference type="InterPro" id="IPR056119">
    <property type="entry name" value="DUF7702"/>
</dbReference>